<dbReference type="RefSeq" id="WP_114449861.1">
    <property type="nucleotide sequence ID" value="NZ_QPHM01000001.1"/>
</dbReference>
<comment type="caution">
    <text evidence="3">The sequence shown here is derived from an EMBL/GenBank/DDBJ whole genome shotgun (WGS) entry which is preliminary data.</text>
</comment>
<protein>
    <recommendedName>
        <fullName evidence="2">DUF7979 domain-containing protein</fullName>
    </recommendedName>
</protein>
<dbReference type="Pfam" id="PF25934">
    <property type="entry name" value="DUF7979"/>
    <property type="match status" value="1"/>
</dbReference>
<organism evidence="3 4">
    <name type="scientific">Haloplanus salinus</name>
    <dbReference type="NCBI Taxonomy" id="1126245"/>
    <lineage>
        <taxon>Archaea</taxon>
        <taxon>Methanobacteriati</taxon>
        <taxon>Methanobacteriota</taxon>
        <taxon>Stenosarchaea group</taxon>
        <taxon>Halobacteria</taxon>
        <taxon>Halobacteriales</taxon>
        <taxon>Haloferacaceae</taxon>
        <taxon>Haloplanus</taxon>
    </lineage>
</organism>
<feature type="transmembrane region" description="Helical" evidence="1">
    <location>
        <begin position="129"/>
        <end position="155"/>
    </location>
</feature>
<evidence type="ECO:0000256" key="1">
    <source>
        <dbReference type="SAM" id="Phobius"/>
    </source>
</evidence>
<dbReference type="Proteomes" id="UP000252189">
    <property type="component" value="Unassembled WGS sequence"/>
</dbReference>
<evidence type="ECO:0000313" key="3">
    <source>
        <dbReference type="EMBL" id="RCU48226.1"/>
    </source>
</evidence>
<feature type="domain" description="DUF7979" evidence="2">
    <location>
        <begin position="36"/>
        <end position="118"/>
    </location>
</feature>
<evidence type="ECO:0000313" key="4">
    <source>
        <dbReference type="Proteomes" id="UP000252189"/>
    </source>
</evidence>
<dbReference type="InterPro" id="IPR058285">
    <property type="entry name" value="DUF7979"/>
</dbReference>
<keyword evidence="1" id="KW-1133">Transmembrane helix</keyword>
<name>A0A368NDD5_9EURY</name>
<keyword evidence="4" id="KW-1185">Reference proteome</keyword>
<sequence length="163" mass="16881">MVPRPALQHALLGVGVLCLLAAALVGGGGPADPDYVHHVSAADGGTLAYGLDYDAGDVVAYENLSARGRTVFDRARADSPYVVGNESATAPDFVYTSDHVAVGEGLYPVRDEGAVYSLRTERERAGVNVAALFVGLALRGVGIVLVVGGALLAGWQRYRRGAS</sequence>
<keyword evidence="1" id="KW-0812">Transmembrane</keyword>
<evidence type="ECO:0000259" key="2">
    <source>
        <dbReference type="Pfam" id="PF25934"/>
    </source>
</evidence>
<gene>
    <name evidence="3" type="ORF">DU504_13470</name>
</gene>
<reference evidence="3 4" key="1">
    <citation type="submission" date="2018-07" db="EMBL/GenBank/DDBJ databases">
        <title>Genome sequences of Haloplanus salinus JCM 18368T.</title>
        <authorList>
            <person name="Kim Y.B."/>
            <person name="Roh S.W."/>
        </authorList>
    </citation>
    <scope>NUCLEOTIDE SEQUENCE [LARGE SCALE GENOMIC DNA]</scope>
    <source>
        <strain evidence="3 4">JCM 18368</strain>
    </source>
</reference>
<proteinExistence type="predicted"/>
<keyword evidence="1" id="KW-0472">Membrane</keyword>
<dbReference type="AlphaFoldDB" id="A0A368NDD5"/>
<dbReference type="EMBL" id="QPHM01000001">
    <property type="protein sequence ID" value="RCU48226.1"/>
    <property type="molecule type" value="Genomic_DNA"/>
</dbReference>
<accession>A0A368NDD5</accession>
<dbReference type="OrthoDB" id="307073at2157"/>